<dbReference type="PANTHER" id="PTHR43406">
    <property type="entry name" value="TRYPTOPHAN SYNTHASE, ALPHA CHAIN"/>
    <property type="match status" value="1"/>
</dbReference>
<feature type="active site" description="Proton acceptor" evidence="9">
    <location>
        <position position="53"/>
    </location>
</feature>
<keyword evidence="6 9" id="KW-0057">Aromatic amino acid biosynthesis</keyword>
<evidence type="ECO:0000313" key="12">
    <source>
        <dbReference type="Proteomes" id="UP000006054"/>
    </source>
</evidence>
<dbReference type="AlphaFoldDB" id="I4AKB1"/>
<dbReference type="InterPro" id="IPR002028">
    <property type="entry name" value="Trp_synthase_suA"/>
</dbReference>
<dbReference type="FunFam" id="3.20.20.70:FF:000037">
    <property type="entry name" value="Tryptophan synthase alpha chain"/>
    <property type="match status" value="1"/>
</dbReference>
<dbReference type="Proteomes" id="UP000006054">
    <property type="component" value="Chromosome"/>
</dbReference>
<dbReference type="InterPro" id="IPR013785">
    <property type="entry name" value="Aldolase_TIM"/>
</dbReference>
<name>I4AKB1_BERLS</name>
<dbReference type="GO" id="GO:0005829">
    <property type="term" value="C:cytosol"/>
    <property type="evidence" value="ECO:0007669"/>
    <property type="project" value="TreeGrafter"/>
</dbReference>
<dbReference type="RefSeq" id="WP_014797845.1">
    <property type="nucleotide sequence ID" value="NC_018018.1"/>
</dbReference>
<dbReference type="PATRIC" id="fig|880071.3.peg.1999"/>
<evidence type="ECO:0000256" key="2">
    <source>
        <dbReference type="ARBA" id="ARBA00004733"/>
    </source>
</evidence>
<feature type="active site" description="Proton acceptor" evidence="9">
    <location>
        <position position="64"/>
    </location>
</feature>
<comment type="function">
    <text evidence="1 9">The alpha subunit is responsible for the aldol cleavage of indoleglycerol phosphate to indole and glyceraldehyde 3-phosphate.</text>
</comment>
<dbReference type="CDD" id="cd04724">
    <property type="entry name" value="Tryptophan_synthase_alpha"/>
    <property type="match status" value="1"/>
</dbReference>
<evidence type="ECO:0000256" key="10">
    <source>
        <dbReference type="RuleBase" id="RU003662"/>
    </source>
</evidence>
<dbReference type="GO" id="GO:0004834">
    <property type="term" value="F:tryptophan synthase activity"/>
    <property type="evidence" value="ECO:0007669"/>
    <property type="project" value="UniProtKB-UniRule"/>
</dbReference>
<dbReference type="HAMAP" id="MF_00131">
    <property type="entry name" value="Trp_synth_alpha"/>
    <property type="match status" value="1"/>
</dbReference>
<dbReference type="OrthoDB" id="9804578at2"/>
<keyword evidence="7 9" id="KW-0456">Lyase</keyword>
<dbReference type="KEGG" id="fli:Fleli_2012"/>
<comment type="pathway">
    <text evidence="2 9">Amino-acid biosynthesis; L-tryptophan biosynthesis; L-tryptophan from chorismate: step 5/5.</text>
</comment>
<dbReference type="PROSITE" id="PS00167">
    <property type="entry name" value="TRP_SYNTHASE_ALPHA"/>
    <property type="match status" value="1"/>
</dbReference>
<dbReference type="eggNOG" id="COG0159">
    <property type="taxonomic scope" value="Bacteria"/>
</dbReference>
<proteinExistence type="inferred from homology"/>
<dbReference type="UniPathway" id="UPA00035">
    <property type="reaction ID" value="UER00044"/>
</dbReference>
<evidence type="ECO:0000256" key="9">
    <source>
        <dbReference type="HAMAP-Rule" id="MF_00131"/>
    </source>
</evidence>
<dbReference type="SUPFAM" id="SSF51366">
    <property type="entry name" value="Ribulose-phoshate binding barrel"/>
    <property type="match status" value="1"/>
</dbReference>
<comment type="subunit">
    <text evidence="3 9">Tetramer of two alpha and two beta chains.</text>
</comment>
<protein>
    <recommendedName>
        <fullName evidence="9">Tryptophan synthase alpha chain</fullName>
        <ecNumber evidence="9">4.2.1.20</ecNumber>
    </recommendedName>
</protein>
<keyword evidence="12" id="KW-1185">Reference proteome</keyword>
<evidence type="ECO:0000256" key="8">
    <source>
        <dbReference type="ARBA" id="ARBA00049047"/>
    </source>
</evidence>
<evidence type="ECO:0000256" key="5">
    <source>
        <dbReference type="ARBA" id="ARBA00022822"/>
    </source>
</evidence>
<dbReference type="InterPro" id="IPR011060">
    <property type="entry name" value="RibuloseP-bd_barrel"/>
</dbReference>
<dbReference type="HOGENOM" id="CLU_016734_0_0_10"/>
<sequence>MLKTDIITNRIDSLFQKKSNQVLTIYFTAGFPKLDDTRRILIELAEAGTDLIEIGMPFSDPIADGETIQYSNKIALDNGMSIKKMFEQLEGIRNENGKIKETPIVLMGYLNPVLQFGIEEFCKKCQEIGIDGFILPDLPLFEYELTYKSVFEKYGLHTIFLITPQTSEERIKKIDELSNGFVYMVSSNSTTGNTSSKNEELSEKQSDYFKKIKSLNLKNPTQIGFGISDKKSFDQATSYSNGAIIGSAFIRHLESGKSVKEFVESVTSK</sequence>
<evidence type="ECO:0000256" key="3">
    <source>
        <dbReference type="ARBA" id="ARBA00011270"/>
    </source>
</evidence>
<evidence type="ECO:0000256" key="4">
    <source>
        <dbReference type="ARBA" id="ARBA00022605"/>
    </source>
</evidence>
<keyword evidence="5 9" id="KW-0822">Tryptophan biosynthesis</keyword>
<evidence type="ECO:0000256" key="6">
    <source>
        <dbReference type="ARBA" id="ARBA00023141"/>
    </source>
</evidence>
<comment type="catalytic activity">
    <reaction evidence="8 9">
        <text>(1S,2R)-1-C-(indol-3-yl)glycerol 3-phosphate + L-serine = D-glyceraldehyde 3-phosphate + L-tryptophan + H2O</text>
        <dbReference type="Rhea" id="RHEA:10532"/>
        <dbReference type="ChEBI" id="CHEBI:15377"/>
        <dbReference type="ChEBI" id="CHEBI:33384"/>
        <dbReference type="ChEBI" id="CHEBI:57912"/>
        <dbReference type="ChEBI" id="CHEBI:58866"/>
        <dbReference type="ChEBI" id="CHEBI:59776"/>
        <dbReference type="EC" id="4.2.1.20"/>
    </reaction>
</comment>
<reference evidence="12" key="1">
    <citation type="submission" date="2012-06" db="EMBL/GenBank/DDBJ databases">
        <title>The complete genome of Flexibacter litoralis DSM 6794.</title>
        <authorList>
            <person name="Lucas S."/>
            <person name="Copeland A."/>
            <person name="Lapidus A."/>
            <person name="Glavina del Rio T."/>
            <person name="Dalin E."/>
            <person name="Tice H."/>
            <person name="Bruce D."/>
            <person name="Goodwin L."/>
            <person name="Pitluck S."/>
            <person name="Peters L."/>
            <person name="Ovchinnikova G."/>
            <person name="Lu M."/>
            <person name="Kyrpides N."/>
            <person name="Mavromatis K."/>
            <person name="Ivanova N."/>
            <person name="Brettin T."/>
            <person name="Detter J.C."/>
            <person name="Han C."/>
            <person name="Larimer F."/>
            <person name="Land M."/>
            <person name="Hauser L."/>
            <person name="Markowitz V."/>
            <person name="Cheng J.-F."/>
            <person name="Hugenholtz P."/>
            <person name="Woyke T."/>
            <person name="Wu D."/>
            <person name="Spring S."/>
            <person name="Lang E."/>
            <person name="Kopitz M."/>
            <person name="Brambilla E."/>
            <person name="Klenk H.-P."/>
            <person name="Eisen J.A."/>
        </authorList>
    </citation>
    <scope>NUCLEOTIDE SEQUENCE [LARGE SCALE GENOMIC DNA]</scope>
    <source>
        <strain evidence="12">ATCC 23117 / DSM 6794 / NBRC 15988 / NCIMB 1366 / Sio-4</strain>
    </source>
</reference>
<keyword evidence="4 9" id="KW-0028">Amino-acid biosynthesis</keyword>
<comment type="similarity">
    <text evidence="9 10">Belongs to the TrpA family.</text>
</comment>
<accession>I4AKB1</accession>
<dbReference type="Pfam" id="PF00290">
    <property type="entry name" value="Trp_syntA"/>
    <property type="match status" value="1"/>
</dbReference>
<evidence type="ECO:0000256" key="7">
    <source>
        <dbReference type="ARBA" id="ARBA00023239"/>
    </source>
</evidence>
<dbReference type="NCBIfam" id="TIGR00262">
    <property type="entry name" value="trpA"/>
    <property type="match status" value="1"/>
</dbReference>
<dbReference type="InterPro" id="IPR018204">
    <property type="entry name" value="Trp_synthase_alpha_AS"/>
</dbReference>
<dbReference type="PANTHER" id="PTHR43406:SF1">
    <property type="entry name" value="TRYPTOPHAN SYNTHASE ALPHA CHAIN, CHLOROPLASTIC"/>
    <property type="match status" value="1"/>
</dbReference>
<gene>
    <name evidence="9" type="primary">trpA</name>
    <name evidence="11" type="ordered locus">Fleli_2012</name>
</gene>
<dbReference type="EC" id="4.2.1.20" evidence="9"/>
<organism evidence="11 12">
    <name type="scientific">Bernardetia litoralis (strain ATCC 23117 / DSM 6794 / NBRC 15988 / NCIMB 1366 / Fx l1 / Sio-4)</name>
    <name type="common">Flexibacter litoralis</name>
    <dbReference type="NCBI Taxonomy" id="880071"/>
    <lineage>
        <taxon>Bacteria</taxon>
        <taxon>Pseudomonadati</taxon>
        <taxon>Bacteroidota</taxon>
        <taxon>Cytophagia</taxon>
        <taxon>Cytophagales</taxon>
        <taxon>Bernardetiaceae</taxon>
        <taxon>Bernardetia</taxon>
    </lineage>
</organism>
<evidence type="ECO:0000313" key="11">
    <source>
        <dbReference type="EMBL" id="AFM04396.1"/>
    </source>
</evidence>
<evidence type="ECO:0000256" key="1">
    <source>
        <dbReference type="ARBA" id="ARBA00003365"/>
    </source>
</evidence>
<dbReference type="Gene3D" id="3.20.20.70">
    <property type="entry name" value="Aldolase class I"/>
    <property type="match status" value="1"/>
</dbReference>
<dbReference type="STRING" id="880071.Fleli_2012"/>
<dbReference type="EMBL" id="CP003345">
    <property type="protein sequence ID" value="AFM04396.1"/>
    <property type="molecule type" value="Genomic_DNA"/>
</dbReference>